<feature type="chain" id="PRO_5046667426" evidence="6">
    <location>
        <begin position="24"/>
        <end position="360"/>
    </location>
</feature>
<evidence type="ECO:0000259" key="7">
    <source>
        <dbReference type="PROSITE" id="PS50983"/>
    </source>
</evidence>
<keyword evidence="9" id="KW-1185">Reference proteome</keyword>
<evidence type="ECO:0000313" key="9">
    <source>
        <dbReference type="Proteomes" id="UP001180840"/>
    </source>
</evidence>
<dbReference type="SUPFAM" id="SSF53807">
    <property type="entry name" value="Helical backbone' metal receptor"/>
    <property type="match status" value="1"/>
</dbReference>
<name>A0ABU1ZUM5_9CORY</name>
<evidence type="ECO:0000256" key="2">
    <source>
        <dbReference type="ARBA" id="ARBA00008814"/>
    </source>
</evidence>
<dbReference type="PANTHER" id="PTHR30532">
    <property type="entry name" value="IRON III DICITRATE-BINDING PERIPLASMIC PROTEIN"/>
    <property type="match status" value="1"/>
</dbReference>
<proteinExistence type="inferred from homology"/>
<dbReference type="Pfam" id="PF01497">
    <property type="entry name" value="Peripla_BP_2"/>
    <property type="match status" value="1"/>
</dbReference>
<sequence length="360" mass="37656">MTTALSRRLSAALSVGLVTAALASCSPATPDQEQGQGQDPAGVDKPAEGDADFPVTMSHAFGETTIDDKPARVAAVGWANNEVPIALGVEPVGMSAAAFGDDDGDGVLPWVEDALAEQNMTTPVLFDETDGIPFEDVAATQPDVILAAYSGLTQQDYDTLSKIAPVVAYPDVPWGTTLDEIITLNSEALGLGDQGRELADAVHTDIDAAVAEHPALEGTTVLFTAFGSTSDSSKIGFYTLEDPRAGFLAEAGMGVPQVVRDASENTSEFWLEHSAERPEDFADVELIISYGSDDPAENEKTLTDMQADPLLGKIPAIRDGHVAFLGSDPLAASSNPSPLSVGWGINDYFNVLETALTSDA</sequence>
<gene>
    <name evidence="8" type="ORF">J2S39_000303</name>
</gene>
<dbReference type="PROSITE" id="PS51257">
    <property type="entry name" value="PROKAR_LIPOPROTEIN"/>
    <property type="match status" value="1"/>
</dbReference>
<evidence type="ECO:0000256" key="6">
    <source>
        <dbReference type="SAM" id="SignalP"/>
    </source>
</evidence>
<dbReference type="InterPro" id="IPR002491">
    <property type="entry name" value="ABC_transptr_periplasmic_BD"/>
</dbReference>
<feature type="signal peptide" evidence="6">
    <location>
        <begin position="1"/>
        <end position="23"/>
    </location>
</feature>
<reference evidence="8" key="1">
    <citation type="submission" date="2023-07" db="EMBL/GenBank/DDBJ databases">
        <title>Sequencing the genomes of 1000 actinobacteria strains.</title>
        <authorList>
            <person name="Klenk H.-P."/>
        </authorList>
    </citation>
    <scope>NUCLEOTIDE SEQUENCE</scope>
    <source>
        <strain evidence="8">DSM 107476</strain>
    </source>
</reference>
<evidence type="ECO:0000256" key="3">
    <source>
        <dbReference type="ARBA" id="ARBA00022448"/>
    </source>
</evidence>
<evidence type="ECO:0000256" key="1">
    <source>
        <dbReference type="ARBA" id="ARBA00004196"/>
    </source>
</evidence>
<dbReference type="Proteomes" id="UP001180840">
    <property type="component" value="Unassembled WGS sequence"/>
</dbReference>
<organism evidence="8 9">
    <name type="scientific">Corynebacterium guangdongense</name>
    <dbReference type="NCBI Taxonomy" id="1783348"/>
    <lineage>
        <taxon>Bacteria</taxon>
        <taxon>Bacillati</taxon>
        <taxon>Actinomycetota</taxon>
        <taxon>Actinomycetes</taxon>
        <taxon>Mycobacteriales</taxon>
        <taxon>Corynebacteriaceae</taxon>
        <taxon>Corynebacterium</taxon>
    </lineage>
</organism>
<dbReference type="EMBL" id="JAVDXZ010000001">
    <property type="protein sequence ID" value="MDR7328627.1"/>
    <property type="molecule type" value="Genomic_DNA"/>
</dbReference>
<feature type="compositionally biased region" description="Polar residues" evidence="5">
    <location>
        <begin position="26"/>
        <end position="37"/>
    </location>
</feature>
<protein>
    <submittedName>
        <fullName evidence="8">Iron complex transport system substrate-binding protein</fullName>
    </submittedName>
</protein>
<feature type="domain" description="Fe/B12 periplasmic-binding" evidence="7">
    <location>
        <begin position="72"/>
        <end position="356"/>
    </location>
</feature>
<feature type="region of interest" description="Disordered" evidence="5">
    <location>
        <begin position="26"/>
        <end position="54"/>
    </location>
</feature>
<dbReference type="PANTHER" id="PTHR30532:SF24">
    <property type="entry name" value="FERRIC ENTEROBACTIN-BINDING PERIPLASMIC PROTEIN FEPB"/>
    <property type="match status" value="1"/>
</dbReference>
<dbReference type="RefSeq" id="WP_290197610.1">
    <property type="nucleotide sequence ID" value="NZ_CP047654.1"/>
</dbReference>
<comment type="similarity">
    <text evidence="2">Belongs to the bacterial solute-binding protein 8 family.</text>
</comment>
<keyword evidence="3" id="KW-0813">Transport</keyword>
<evidence type="ECO:0000256" key="4">
    <source>
        <dbReference type="ARBA" id="ARBA00022729"/>
    </source>
</evidence>
<dbReference type="PROSITE" id="PS50983">
    <property type="entry name" value="FE_B12_PBP"/>
    <property type="match status" value="1"/>
</dbReference>
<evidence type="ECO:0000256" key="5">
    <source>
        <dbReference type="SAM" id="MobiDB-lite"/>
    </source>
</evidence>
<keyword evidence="4 6" id="KW-0732">Signal</keyword>
<evidence type="ECO:0000313" key="8">
    <source>
        <dbReference type="EMBL" id="MDR7328627.1"/>
    </source>
</evidence>
<dbReference type="Gene3D" id="3.40.50.1980">
    <property type="entry name" value="Nitrogenase molybdenum iron protein domain"/>
    <property type="match status" value="2"/>
</dbReference>
<comment type="caution">
    <text evidence="8">The sequence shown here is derived from an EMBL/GenBank/DDBJ whole genome shotgun (WGS) entry which is preliminary data.</text>
</comment>
<accession>A0ABU1ZUM5</accession>
<dbReference type="InterPro" id="IPR051313">
    <property type="entry name" value="Bact_iron-sidero_bind"/>
</dbReference>
<comment type="subcellular location">
    <subcellularLocation>
        <location evidence="1">Cell envelope</location>
    </subcellularLocation>
</comment>